<gene>
    <name evidence="4" type="ORF">ICL16_18335</name>
</gene>
<feature type="signal peptide" evidence="3">
    <location>
        <begin position="1"/>
        <end position="24"/>
    </location>
</feature>
<dbReference type="Proteomes" id="UP000629098">
    <property type="component" value="Unassembled WGS sequence"/>
</dbReference>
<evidence type="ECO:0000313" key="4">
    <source>
        <dbReference type="EMBL" id="MBD2773975.1"/>
    </source>
</evidence>
<feature type="chain" id="PRO_5035145396" evidence="3">
    <location>
        <begin position="25"/>
        <end position="351"/>
    </location>
</feature>
<keyword evidence="1" id="KW-0175">Coiled coil</keyword>
<dbReference type="Gene3D" id="1.20.1600.10">
    <property type="entry name" value="Outer membrane efflux proteins (OEP)"/>
    <property type="match status" value="1"/>
</dbReference>
<evidence type="ECO:0000256" key="2">
    <source>
        <dbReference type="SAM" id="MobiDB-lite"/>
    </source>
</evidence>
<feature type="region of interest" description="Disordered" evidence="2">
    <location>
        <begin position="32"/>
        <end position="99"/>
    </location>
</feature>
<feature type="compositionally biased region" description="Acidic residues" evidence="2">
    <location>
        <begin position="67"/>
        <end position="84"/>
    </location>
</feature>
<feature type="compositionally biased region" description="Pro residues" evidence="2">
    <location>
        <begin position="32"/>
        <end position="49"/>
    </location>
</feature>
<proteinExistence type="predicted"/>
<evidence type="ECO:0000313" key="5">
    <source>
        <dbReference type="Proteomes" id="UP000629098"/>
    </source>
</evidence>
<name>A0A8J6XDG5_9CYAN</name>
<keyword evidence="5" id="KW-1185">Reference proteome</keyword>
<comment type="caution">
    <text evidence="4">The sequence shown here is derived from an EMBL/GenBank/DDBJ whole genome shotgun (WGS) entry which is preliminary data.</text>
</comment>
<feature type="coiled-coil region" evidence="1">
    <location>
        <begin position="144"/>
        <end position="171"/>
    </location>
</feature>
<evidence type="ECO:0000256" key="3">
    <source>
        <dbReference type="SAM" id="SignalP"/>
    </source>
</evidence>
<feature type="compositionally biased region" description="Basic and acidic residues" evidence="2">
    <location>
        <begin position="51"/>
        <end position="66"/>
    </location>
</feature>
<evidence type="ECO:0000256" key="1">
    <source>
        <dbReference type="SAM" id="Coils"/>
    </source>
</evidence>
<reference evidence="4" key="1">
    <citation type="submission" date="2020-09" db="EMBL/GenBank/DDBJ databases">
        <title>Iningainema tapete sp. nov. (Scytonemataceae, Cyanobacteria) from greenhouses in central Florida (USA) produces two types of nodularin with biosynthetic potential for microcystin-LR and anabaenopeptins.</title>
        <authorList>
            <person name="Berthold D.E."/>
            <person name="Lefler F.W."/>
            <person name="Huang I.-S."/>
            <person name="Abdulla H."/>
            <person name="Zimba P.V."/>
            <person name="Laughinghouse H.D. IV."/>
        </authorList>
    </citation>
    <scope>NUCLEOTIDE SEQUENCE</scope>
    <source>
        <strain evidence="4">BLCCT55</strain>
    </source>
</reference>
<protein>
    <submittedName>
        <fullName evidence="4">TolC family protein</fullName>
    </submittedName>
</protein>
<organism evidence="4 5">
    <name type="scientific">Iningainema tapete BLCC-T55</name>
    <dbReference type="NCBI Taxonomy" id="2748662"/>
    <lineage>
        <taxon>Bacteria</taxon>
        <taxon>Bacillati</taxon>
        <taxon>Cyanobacteriota</taxon>
        <taxon>Cyanophyceae</taxon>
        <taxon>Nostocales</taxon>
        <taxon>Scytonemataceae</taxon>
        <taxon>Iningainema tapete</taxon>
    </lineage>
</organism>
<accession>A0A8J6XDG5</accession>
<dbReference type="EMBL" id="JACXAE010000062">
    <property type="protein sequence ID" value="MBD2773975.1"/>
    <property type="molecule type" value="Genomic_DNA"/>
</dbReference>
<sequence length="351" mass="38968">MGSTLLRLQLATLLLISNPILVKAQPIPVPKATPPVKTPGNLPPPPPTPKVKTDGVELNRLSQKEEEQSEENQIDTQQAEEESDSVVPKTQQNPFAQPNIDKLITQQFNDDMWRIMRGGLPCLETSAACLQQLQERAVTQSPLLKEIDARIAEANQKIEEAKVQNKKSIQLSILSPALQYMLGPTTTTTTQQRTPGLLDNIAGIFRGDLGIINGLLRVIGVPFFQGTQGGDSSAQSRAIQISDISVKVAELQRSRAQLAETIREKVATSLVKFDEARTDFQTSQIVTARATQQFQIYAVRYTRGNSDTELFLSRQNQLDHTKSQTYSAWARMRRALFEIKLLVLSVKDAEI</sequence>
<dbReference type="AlphaFoldDB" id="A0A8J6XDG5"/>
<keyword evidence="3" id="KW-0732">Signal</keyword>